<dbReference type="Proteomes" id="UP001178507">
    <property type="component" value="Unassembled WGS sequence"/>
</dbReference>
<dbReference type="GO" id="GO:0031177">
    <property type="term" value="F:phosphopantetheine binding"/>
    <property type="evidence" value="ECO:0007669"/>
    <property type="project" value="InterPro"/>
</dbReference>
<dbReference type="Gene3D" id="3.40.630.30">
    <property type="match status" value="1"/>
</dbReference>
<dbReference type="SUPFAM" id="SSF47336">
    <property type="entry name" value="ACP-like"/>
    <property type="match status" value="2"/>
</dbReference>
<organism evidence="4 5">
    <name type="scientific">Effrenium voratum</name>
    <dbReference type="NCBI Taxonomy" id="2562239"/>
    <lineage>
        <taxon>Eukaryota</taxon>
        <taxon>Sar</taxon>
        <taxon>Alveolata</taxon>
        <taxon>Dinophyceae</taxon>
        <taxon>Suessiales</taxon>
        <taxon>Symbiodiniaceae</taxon>
        <taxon>Effrenium</taxon>
    </lineage>
</organism>
<dbReference type="InterPro" id="IPR029063">
    <property type="entry name" value="SAM-dependent_MTases_sf"/>
</dbReference>
<dbReference type="SUPFAM" id="SSF53335">
    <property type="entry name" value="S-adenosyl-L-methionine-dependent methyltransferases"/>
    <property type="match status" value="1"/>
</dbReference>
<dbReference type="AlphaFoldDB" id="A0AA36NJS1"/>
<keyword evidence="2" id="KW-0597">Phosphoprotein</keyword>
<dbReference type="PROSITE" id="PS00012">
    <property type="entry name" value="PHOSPHOPANTETHEINE"/>
    <property type="match status" value="2"/>
</dbReference>
<dbReference type="SMART" id="SM00823">
    <property type="entry name" value="PKS_PP"/>
    <property type="match status" value="2"/>
</dbReference>
<dbReference type="EMBL" id="CAUJNA010003567">
    <property type="protein sequence ID" value="CAJ1405053.1"/>
    <property type="molecule type" value="Genomic_DNA"/>
</dbReference>
<sequence>MLFSAESDAGIDLNQNAFLLIHGWTVGPLLLEFLPLLDACRSPKTLPQLAKETNACEGPLAVTLRSCSVLGFVRFHAGTYVAVEGPELNSLVSSLEALGSKLRALYELKIPFPVPSEASACCLQLWQDIKKLSVSKGLSILLQGMALSPLLTSITYNARWTAEGLDLGRDKANTLDFKLEDSARQALSQAFQELGIGVIRAGGKTAISPQGYLGLQRVYAYYVPTSYSPLLSRFHELLFKDPGWGFNELDPDEDEIHVERTLNVVGSGAQHASLFKDLLRHVHLVFDNEKFDEQPQFVVDTGCGDGHLLACIYAHVRDHTARGKVLEDHPLTMVGVDFNEKSRVATACNLDQLQVPHRVIAGDIGKPASIMNQLKRKKVNSKKCLHVRSFLDHDRPYIPAKTAIAQESVASFVQAQLEDFVHLDKEGKAIAPLELFASLVEHMARWGDALEESFGLCMLEVMQLDVATTQRFLNDCVSFHFDIVQSLSRQYMVSAVAFALSSAMAGLFPTDCRSVQTYPEKGGYCRMMNQHLVRKPYKIRLAEVSDLPSLEQLEQTWAPNLRATPEVLRKRLETCANLVCEVDGKTVAVLYIQRIQSVDMVDSQKFMAISESHDPKGRIMQLIAISSDPDAQFVGLGAELRAFALLLAKLDPSVDTVIGVTRCTEFASCKKAGRCKGLSEYVARHVSGKHSDGTLGFHTGYGARIVRLVSDFRPEDSENDSTGVLIQYDVKNWTPLDGTEQAAAQGERSSNALDALRDILKEMQHELQEDELSKGFFMLGLDSLELVRVRTRLSQWSGRDLPATFLLDFPSVSDAAAELDRTDGKVSVPQAHGSDAMTEIKSVMADLRIPLLEEQLSQGFFQLGIDSLELVKVTNRLSRWLGKPLGSTILLDYPTVRDLADELDKRRTTGYPPVAEIDTKDGPAIGKDLLIQVQEKLKEKFAAAPNQKKINALAEKQTPLSAGYRKALEPLRLEIEGSVLLSLGVIEDLQPKMVEKGRKDLEKSMKKFRKLPEVAASEQEILKLLKLSDSLYLMRLGVSSDGNVVWVARRRVAHSFPSA</sequence>
<dbReference type="InterPro" id="IPR056393">
    <property type="entry name" value="AprA-like_MT2"/>
</dbReference>
<dbReference type="PROSITE" id="PS50075">
    <property type="entry name" value="CARRIER"/>
    <property type="match status" value="2"/>
</dbReference>
<dbReference type="Gene3D" id="1.10.1200.10">
    <property type="entry name" value="ACP-like"/>
    <property type="match status" value="2"/>
</dbReference>
<evidence type="ECO:0000313" key="4">
    <source>
        <dbReference type="EMBL" id="CAJ1405053.1"/>
    </source>
</evidence>
<dbReference type="InterPro" id="IPR016181">
    <property type="entry name" value="Acyl_CoA_acyltransferase"/>
</dbReference>
<reference evidence="4" key="1">
    <citation type="submission" date="2023-08" db="EMBL/GenBank/DDBJ databases">
        <authorList>
            <person name="Chen Y."/>
            <person name="Shah S."/>
            <person name="Dougan E. K."/>
            <person name="Thang M."/>
            <person name="Chan C."/>
        </authorList>
    </citation>
    <scope>NUCLEOTIDE SEQUENCE</scope>
</reference>
<dbReference type="InterPro" id="IPR020806">
    <property type="entry name" value="PKS_PP-bd"/>
</dbReference>
<feature type="domain" description="Carrier" evidence="3">
    <location>
        <begin position="747"/>
        <end position="823"/>
    </location>
</feature>
<keyword evidence="1" id="KW-0596">Phosphopantetheine</keyword>
<dbReference type="InterPro" id="IPR009081">
    <property type="entry name" value="PP-bd_ACP"/>
</dbReference>
<feature type="domain" description="Carrier" evidence="3">
    <location>
        <begin position="831"/>
        <end position="907"/>
    </location>
</feature>
<evidence type="ECO:0000256" key="1">
    <source>
        <dbReference type="ARBA" id="ARBA00022450"/>
    </source>
</evidence>
<name>A0AA36NJS1_9DINO</name>
<dbReference type="InterPro" id="IPR006162">
    <property type="entry name" value="Ppantetheine_attach_site"/>
</dbReference>
<evidence type="ECO:0000313" key="5">
    <source>
        <dbReference type="Proteomes" id="UP001178507"/>
    </source>
</evidence>
<dbReference type="InterPro" id="IPR036736">
    <property type="entry name" value="ACP-like_sf"/>
</dbReference>
<evidence type="ECO:0000256" key="2">
    <source>
        <dbReference type="ARBA" id="ARBA00022553"/>
    </source>
</evidence>
<accession>A0AA36NJS1</accession>
<dbReference type="Pfam" id="PF23525">
    <property type="entry name" value="Methyltransf_36"/>
    <property type="match status" value="1"/>
</dbReference>
<protein>
    <recommendedName>
        <fullName evidence="3">Carrier domain-containing protein</fullName>
    </recommendedName>
</protein>
<dbReference type="Pfam" id="PF00550">
    <property type="entry name" value="PP-binding"/>
    <property type="match status" value="2"/>
</dbReference>
<keyword evidence="5" id="KW-1185">Reference proteome</keyword>
<proteinExistence type="predicted"/>
<evidence type="ECO:0000259" key="3">
    <source>
        <dbReference type="PROSITE" id="PS50075"/>
    </source>
</evidence>
<dbReference type="SUPFAM" id="SSF55729">
    <property type="entry name" value="Acyl-CoA N-acyltransferases (Nat)"/>
    <property type="match status" value="1"/>
</dbReference>
<gene>
    <name evidence="4" type="ORF">EVOR1521_LOCUS27370</name>
</gene>
<comment type="caution">
    <text evidence="4">The sequence shown here is derived from an EMBL/GenBank/DDBJ whole genome shotgun (WGS) entry which is preliminary data.</text>
</comment>